<dbReference type="AlphaFoldDB" id="A0A1C7LV83"/>
<dbReference type="Proteomes" id="UP000092993">
    <property type="component" value="Unassembled WGS sequence"/>
</dbReference>
<comment type="caution">
    <text evidence="1">The sequence shown here is derived from an EMBL/GenBank/DDBJ whole genome shotgun (WGS) entry which is preliminary data.</text>
</comment>
<accession>A0A1C7LV83</accession>
<dbReference type="EMBL" id="LUGG01000027">
    <property type="protein sequence ID" value="OBZ66754.1"/>
    <property type="molecule type" value="Genomic_DNA"/>
</dbReference>
<organism evidence="1 2">
    <name type="scientific">Grifola frondosa</name>
    <name type="common">Maitake</name>
    <name type="synonym">Polyporus frondosus</name>
    <dbReference type="NCBI Taxonomy" id="5627"/>
    <lineage>
        <taxon>Eukaryota</taxon>
        <taxon>Fungi</taxon>
        <taxon>Dikarya</taxon>
        <taxon>Basidiomycota</taxon>
        <taxon>Agaricomycotina</taxon>
        <taxon>Agaricomycetes</taxon>
        <taxon>Polyporales</taxon>
        <taxon>Grifolaceae</taxon>
        <taxon>Grifola</taxon>
    </lineage>
</organism>
<reference evidence="1 2" key="1">
    <citation type="submission" date="2016-03" db="EMBL/GenBank/DDBJ databases">
        <title>Whole genome sequencing of Grifola frondosa 9006-11.</title>
        <authorList>
            <person name="Min B."/>
            <person name="Park H."/>
            <person name="Kim J.-G."/>
            <person name="Cho H."/>
            <person name="Oh Y.-L."/>
            <person name="Kong W.-S."/>
            <person name="Choi I.-G."/>
        </authorList>
    </citation>
    <scope>NUCLEOTIDE SEQUENCE [LARGE SCALE GENOMIC DNA]</scope>
    <source>
        <strain evidence="1 2">9006-11</strain>
    </source>
</reference>
<gene>
    <name evidence="1" type="ORF">A0H81_13222</name>
</gene>
<evidence type="ECO:0000313" key="2">
    <source>
        <dbReference type="Proteomes" id="UP000092993"/>
    </source>
</evidence>
<proteinExistence type="predicted"/>
<sequence length="308" mass="33914">MSTPSLENRLNLSSLSPCKTVRIGASGKEERVVCTEGGHEVRAELVGEVTAHDITALFNALACLSALSHLAGLHLAFLIKTMGRWASNAFTLYLREHAEIMAPYIQASPAVNDAFARLAMPPIGSSSQSAVDDFAMHLLGLLGYDEPNRVLHQRLNIPFVVCGENVHAKPDICLLDQNDDYILVIHTSQHHRLYTPEPQLIADAIAAFYENTRLRHTFGLQNIQPKVFAGIALESRTFPIFYKIPITGALLKSVITAQFPPQQTVVHRLIVPPVPDASIRGSPEAGMKPLANRRVILQCLEAFKQFIQ</sequence>
<name>A0A1C7LV83_GRIFR</name>
<evidence type="ECO:0000313" key="1">
    <source>
        <dbReference type="EMBL" id="OBZ66754.1"/>
    </source>
</evidence>
<dbReference type="OrthoDB" id="3253976at2759"/>
<keyword evidence="2" id="KW-1185">Reference proteome</keyword>
<protein>
    <submittedName>
        <fullName evidence="1">Uncharacterized protein</fullName>
    </submittedName>
</protein>